<dbReference type="EMBL" id="RJTH01000001">
    <property type="protein sequence ID" value="RUM27098.1"/>
    <property type="molecule type" value="Genomic_DNA"/>
</dbReference>
<dbReference type="Proteomes" id="UP000278823">
    <property type="component" value="Unassembled WGS sequence"/>
</dbReference>
<name>A0A432PRJ2_9HYPH</name>
<accession>A0A432PRJ2</accession>
<organism evidence="1 2">
    <name type="scientific">Rhizobium vallis</name>
    <dbReference type="NCBI Taxonomy" id="634290"/>
    <lineage>
        <taxon>Bacteria</taxon>
        <taxon>Pseudomonadati</taxon>
        <taxon>Pseudomonadota</taxon>
        <taxon>Alphaproteobacteria</taxon>
        <taxon>Hyphomicrobiales</taxon>
        <taxon>Rhizobiaceae</taxon>
        <taxon>Rhizobium/Agrobacterium group</taxon>
        <taxon>Rhizobium</taxon>
    </lineage>
</organism>
<keyword evidence="2" id="KW-1185">Reference proteome</keyword>
<sequence>MAFEVSVKILDDYEQLSIFDEYASSLCVDKNGKISGRDGNKNDEYKFSVREDKKSAPPGLITVTATFTIITESGRTVKDTPTVKYPILKSGQQFEFPKPA</sequence>
<dbReference type="RefSeq" id="WP_126919082.1">
    <property type="nucleotide sequence ID" value="NZ_ML133686.1"/>
</dbReference>
<evidence type="ECO:0000313" key="1">
    <source>
        <dbReference type="EMBL" id="RUM27098.1"/>
    </source>
</evidence>
<gene>
    <name evidence="1" type="ORF">EFQ99_02530</name>
</gene>
<dbReference type="OrthoDB" id="8372144at2"/>
<dbReference type="AlphaFoldDB" id="A0A432PRJ2"/>
<evidence type="ECO:0000313" key="2">
    <source>
        <dbReference type="Proteomes" id="UP000278823"/>
    </source>
</evidence>
<comment type="caution">
    <text evidence="1">The sequence shown here is derived from an EMBL/GenBank/DDBJ whole genome shotgun (WGS) entry which is preliminary data.</text>
</comment>
<proteinExistence type="predicted"/>
<reference evidence="2" key="1">
    <citation type="submission" date="2018-11" db="EMBL/GenBank/DDBJ databases">
        <title>Rhizobium chutanense sp. nov., isolated from root nodules of Phaseolus vulgaris in China.</title>
        <authorList>
            <person name="Huo Y."/>
        </authorList>
    </citation>
    <scope>NUCLEOTIDE SEQUENCE [LARGE SCALE GENOMIC DNA]</scope>
    <source>
        <strain evidence="2">CCBAU 65647</strain>
    </source>
</reference>
<protein>
    <submittedName>
        <fullName evidence="1">Uncharacterized protein</fullName>
    </submittedName>
</protein>